<gene>
    <name evidence="1" type="ORF">KIN20_032767</name>
</gene>
<protein>
    <submittedName>
        <fullName evidence="1">Uncharacterized protein</fullName>
    </submittedName>
</protein>
<dbReference type="EMBL" id="JAHQIW010006878">
    <property type="protein sequence ID" value="KAJ1370939.1"/>
    <property type="molecule type" value="Genomic_DNA"/>
</dbReference>
<accession>A0AAD5WHQ9</accession>
<keyword evidence="2" id="KW-1185">Reference proteome</keyword>
<proteinExistence type="predicted"/>
<name>A0AAD5WHQ9_PARTN</name>
<dbReference type="AlphaFoldDB" id="A0AAD5WHQ9"/>
<sequence length="51" mass="6158">MNTYETARDLLAAADVANQRFHACLRQEMVIQFENRYRIHFVVAPVWRRHL</sequence>
<evidence type="ECO:0000313" key="1">
    <source>
        <dbReference type="EMBL" id="KAJ1370939.1"/>
    </source>
</evidence>
<dbReference type="Proteomes" id="UP001196413">
    <property type="component" value="Unassembled WGS sequence"/>
</dbReference>
<organism evidence="1 2">
    <name type="scientific">Parelaphostrongylus tenuis</name>
    <name type="common">Meningeal worm</name>
    <dbReference type="NCBI Taxonomy" id="148309"/>
    <lineage>
        <taxon>Eukaryota</taxon>
        <taxon>Metazoa</taxon>
        <taxon>Ecdysozoa</taxon>
        <taxon>Nematoda</taxon>
        <taxon>Chromadorea</taxon>
        <taxon>Rhabditida</taxon>
        <taxon>Rhabditina</taxon>
        <taxon>Rhabditomorpha</taxon>
        <taxon>Strongyloidea</taxon>
        <taxon>Metastrongylidae</taxon>
        <taxon>Parelaphostrongylus</taxon>
    </lineage>
</organism>
<comment type="caution">
    <text evidence="1">The sequence shown here is derived from an EMBL/GenBank/DDBJ whole genome shotgun (WGS) entry which is preliminary data.</text>
</comment>
<evidence type="ECO:0000313" key="2">
    <source>
        <dbReference type="Proteomes" id="UP001196413"/>
    </source>
</evidence>
<reference evidence="1" key="1">
    <citation type="submission" date="2021-06" db="EMBL/GenBank/DDBJ databases">
        <title>Parelaphostrongylus tenuis whole genome reference sequence.</title>
        <authorList>
            <person name="Garwood T.J."/>
            <person name="Larsen P.A."/>
            <person name="Fountain-Jones N.M."/>
            <person name="Garbe J.R."/>
            <person name="Macchietto M.G."/>
            <person name="Kania S.A."/>
            <person name="Gerhold R.W."/>
            <person name="Richards J.E."/>
            <person name="Wolf T.M."/>
        </authorList>
    </citation>
    <scope>NUCLEOTIDE SEQUENCE</scope>
    <source>
        <strain evidence="1">MNPRO001-30</strain>
        <tissue evidence="1">Meninges</tissue>
    </source>
</reference>